<dbReference type="SUPFAM" id="SSF51735">
    <property type="entry name" value="NAD(P)-binding Rossmann-fold domains"/>
    <property type="match status" value="1"/>
</dbReference>
<dbReference type="Proteomes" id="UP000070163">
    <property type="component" value="Unassembled WGS sequence"/>
</dbReference>
<sequence length="54" mass="5831">KARFLEEAEKVGAETISGLGMLVHQGAASFKIWTGREAPPQTMENSTKKALEGK</sequence>
<feature type="domain" description="SDH C-terminal" evidence="1">
    <location>
        <begin position="18"/>
        <end position="45"/>
    </location>
</feature>
<dbReference type="InterPro" id="IPR036291">
    <property type="entry name" value="NAD(P)-bd_dom_sf"/>
</dbReference>
<dbReference type="AlphaFoldDB" id="A0A133U7Y7"/>
<dbReference type="EMBL" id="LHXJ01000050">
    <property type="protein sequence ID" value="KXA90300.1"/>
    <property type="molecule type" value="Genomic_DNA"/>
</dbReference>
<proteinExistence type="predicted"/>
<evidence type="ECO:0000313" key="2">
    <source>
        <dbReference type="EMBL" id="KXA90300.1"/>
    </source>
</evidence>
<dbReference type="InterPro" id="IPR041121">
    <property type="entry name" value="SDH_C"/>
</dbReference>
<evidence type="ECO:0000259" key="1">
    <source>
        <dbReference type="Pfam" id="PF18317"/>
    </source>
</evidence>
<feature type="non-terminal residue" evidence="2">
    <location>
        <position position="1"/>
    </location>
</feature>
<gene>
    <name evidence="2" type="ORF">AKJ57_04275</name>
</gene>
<protein>
    <submittedName>
        <fullName evidence="2">Shikimate dehydrogenase</fullName>
    </submittedName>
</protein>
<comment type="caution">
    <text evidence="2">The sequence shown here is derived from an EMBL/GenBank/DDBJ whole genome shotgun (WGS) entry which is preliminary data.</text>
</comment>
<organism evidence="2 3">
    <name type="scientific">candidate division MSBL1 archaeon SCGC-AAA259A05</name>
    <dbReference type="NCBI Taxonomy" id="1698259"/>
    <lineage>
        <taxon>Archaea</taxon>
        <taxon>Methanobacteriati</taxon>
        <taxon>Methanobacteriota</taxon>
        <taxon>candidate division MSBL1</taxon>
    </lineage>
</organism>
<keyword evidence="3" id="KW-1185">Reference proteome</keyword>
<name>A0A133U7Y7_9EURY</name>
<evidence type="ECO:0000313" key="3">
    <source>
        <dbReference type="Proteomes" id="UP000070163"/>
    </source>
</evidence>
<accession>A0A133U7Y7</accession>
<dbReference type="Gene3D" id="3.40.50.720">
    <property type="entry name" value="NAD(P)-binding Rossmann-like Domain"/>
    <property type="match status" value="1"/>
</dbReference>
<dbReference type="Pfam" id="PF18317">
    <property type="entry name" value="SDH_C"/>
    <property type="match status" value="1"/>
</dbReference>
<reference evidence="2 3" key="1">
    <citation type="journal article" date="2016" name="Sci. Rep.">
        <title>Metabolic traits of an uncultured archaeal lineage -MSBL1- from brine pools of the Red Sea.</title>
        <authorList>
            <person name="Mwirichia R."/>
            <person name="Alam I."/>
            <person name="Rashid M."/>
            <person name="Vinu M."/>
            <person name="Ba-Alawi W."/>
            <person name="Anthony Kamau A."/>
            <person name="Kamanda Ngugi D."/>
            <person name="Goker M."/>
            <person name="Klenk H.P."/>
            <person name="Bajic V."/>
            <person name="Stingl U."/>
        </authorList>
    </citation>
    <scope>NUCLEOTIDE SEQUENCE [LARGE SCALE GENOMIC DNA]</scope>
    <source>
        <strain evidence="2">SCGC-AAA259A05</strain>
    </source>
</reference>